<name>A0A1W2H3E1_9BACT</name>
<dbReference type="OrthoDB" id="827931at2"/>
<keyword evidence="2" id="KW-1185">Reference proteome</keyword>
<accession>A0A1W2H3E1</accession>
<reference evidence="2" key="1">
    <citation type="submission" date="2017-04" db="EMBL/GenBank/DDBJ databases">
        <authorList>
            <person name="Varghese N."/>
            <person name="Submissions S."/>
        </authorList>
    </citation>
    <scope>NUCLEOTIDE SEQUENCE [LARGE SCALE GENOMIC DNA]</scope>
    <source>
        <strain evidence="2">DSM 16537</strain>
    </source>
</reference>
<dbReference type="STRING" id="758820.SAMN00777080_1981"/>
<sequence length="397" mass="45816">MVKGVGLRLFVGYFMSAPLLGNFSCTQKGKDIQEIGSLPESKTISLTLIDSIQIPFLGNPMVQDISPSQQRVVFMDQKVFTEDIFIADFEGNILSTFSKLGDMPDNHGGIRSPVFISGEDSILIYGNRGYLSFDMEGKMLSLVKPQEFTGYSFASFGMGRNFEKYKNKLLYFDQGSRKEDYTQISLYDELQVLNWHHPKTGKKIPFNPLPESSIFKSGKYFFRQAWFPAFSIGDNLIYVVYGIEPIIYAFDVEEPHELKKSIPLNLNDYELFPGLGEYTDDFRKLGLGFEWGKIENIKRIGDYFVLAYFPGYDATDRELQWENKTPEEAIAFRESIPKKYPKRIQVTDLEGNRLLDFAPYHYHPETMLLREGQLWVMAKPNPDVEEDFFKVYRLVLE</sequence>
<dbReference type="AlphaFoldDB" id="A0A1W2H3E1"/>
<proteinExistence type="predicted"/>
<evidence type="ECO:0000313" key="1">
    <source>
        <dbReference type="EMBL" id="SMD43389.1"/>
    </source>
</evidence>
<gene>
    <name evidence="1" type="ORF">SAMN00777080_1981</name>
</gene>
<evidence type="ECO:0008006" key="3">
    <source>
        <dbReference type="Google" id="ProtNLM"/>
    </source>
</evidence>
<dbReference type="RefSeq" id="WP_084120163.1">
    <property type="nucleotide sequence ID" value="NZ_LT838813.1"/>
</dbReference>
<evidence type="ECO:0000313" key="2">
    <source>
        <dbReference type="Proteomes" id="UP000192333"/>
    </source>
</evidence>
<protein>
    <recommendedName>
        <fullName evidence="3">6-bladed beta-propeller protein</fullName>
    </recommendedName>
</protein>
<dbReference type="Proteomes" id="UP000192333">
    <property type="component" value="Chromosome I"/>
</dbReference>
<organism evidence="1 2">
    <name type="scientific">Aquiflexum balticum DSM 16537</name>
    <dbReference type="NCBI Taxonomy" id="758820"/>
    <lineage>
        <taxon>Bacteria</taxon>
        <taxon>Pseudomonadati</taxon>
        <taxon>Bacteroidota</taxon>
        <taxon>Cytophagia</taxon>
        <taxon>Cytophagales</taxon>
        <taxon>Cyclobacteriaceae</taxon>
        <taxon>Aquiflexum</taxon>
    </lineage>
</organism>
<dbReference type="EMBL" id="LT838813">
    <property type="protein sequence ID" value="SMD43389.1"/>
    <property type="molecule type" value="Genomic_DNA"/>
</dbReference>